<comment type="subcellular location">
    <subcellularLocation>
        <location evidence="1">Membrane</location>
        <topology evidence="1">Multi-pass membrane protein</topology>
    </subcellularLocation>
</comment>
<dbReference type="PROSITE" id="PS50244">
    <property type="entry name" value="S5A_REDUCTASE"/>
    <property type="match status" value="1"/>
</dbReference>
<dbReference type="AlphaFoldDB" id="A0A0W0FSM3"/>
<accession>A0A0W0FSM3</accession>
<evidence type="ECO:0000256" key="3">
    <source>
        <dbReference type="ARBA" id="ARBA00022516"/>
    </source>
</evidence>
<evidence type="ECO:0000256" key="6">
    <source>
        <dbReference type="ARBA" id="ARBA00023002"/>
    </source>
</evidence>
<organism evidence="12 13">
    <name type="scientific">Moniliophthora roreri</name>
    <name type="common">Frosty pod rot fungus</name>
    <name type="synonym">Monilia roreri</name>
    <dbReference type="NCBI Taxonomy" id="221103"/>
    <lineage>
        <taxon>Eukaryota</taxon>
        <taxon>Fungi</taxon>
        <taxon>Dikarya</taxon>
        <taxon>Basidiomycota</taxon>
        <taxon>Agaricomycotina</taxon>
        <taxon>Agaricomycetes</taxon>
        <taxon>Agaricomycetidae</taxon>
        <taxon>Agaricales</taxon>
        <taxon>Marasmiineae</taxon>
        <taxon>Marasmiaceae</taxon>
        <taxon>Moniliophthora</taxon>
    </lineage>
</organism>
<keyword evidence="6" id="KW-0560">Oxidoreductase</keyword>
<keyword evidence="4 10" id="KW-0812">Transmembrane</keyword>
<reference evidence="12 13" key="1">
    <citation type="submission" date="2015-12" db="EMBL/GenBank/DDBJ databases">
        <title>Draft genome sequence of Moniliophthora roreri, the causal agent of frosty pod rot of cacao.</title>
        <authorList>
            <person name="Aime M.C."/>
            <person name="Diaz-Valderrama J.R."/>
            <person name="Kijpornyongpan T."/>
            <person name="Phillips-Mora W."/>
        </authorList>
    </citation>
    <scope>NUCLEOTIDE SEQUENCE [LARGE SCALE GENOMIC DNA]</scope>
    <source>
        <strain evidence="12 13">MCA 2952</strain>
    </source>
</reference>
<feature type="region of interest" description="Disordered" evidence="9">
    <location>
        <begin position="175"/>
        <end position="214"/>
    </location>
</feature>
<gene>
    <name evidence="12" type="ORF">WG66_8135</name>
</gene>
<evidence type="ECO:0000256" key="2">
    <source>
        <dbReference type="ARBA" id="ARBA00007742"/>
    </source>
</evidence>
<evidence type="ECO:0000256" key="5">
    <source>
        <dbReference type="ARBA" id="ARBA00022989"/>
    </source>
</evidence>
<dbReference type="EMBL" id="LATX01001689">
    <property type="protein sequence ID" value="KTB39335.1"/>
    <property type="molecule type" value="Genomic_DNA"/>
</dbReference>
<comment type="caution">
    <text evidence="12">The sequence shown here is derived from an EMBL/GenBank/DDBJ whole genome shotgun (WGS) entry which is preliminary data.</text>
</comment>
<evidence type="ECO:0000256" key="4">
    <source>
        <dbReference type="ARBA" id="ARBA00022692"/>
    </source>
</evidence>
<proteinExistence type="inferred from homology"/>
<keyword evidence="3" id="KW-0444">Lipid biosynthesis</keyword>
<dbReference type="GO" id="GO:0016020">
    <property type="term" value="C:membrane"/>
    <property type="evidence" value="ECO:0007669"/>
    <property type="project" value="UniProtKB-SubCell"/>
</dbReference>
<evidence type="ECO:0000256" key="1">
    <source>
        <dbReference type="ARBA" id="ARBA00004141"/>
    </source>
</evidence>
<dbReference type="GO" id="GO:0042761">
    <property type="term" value="P:very long-chain fatty acid biosynthetic process"/>
    <property type="evidence" value="ECO:0007669"/>
    <property type="project" value="TreeGrafter"/>
</dbReference>
<feature type="compositionally biased region" description="Basic residues" evidence="9">
    <location>
        <begin position="199"/>
        <end position="208"/>
    </location>
</feature>
<feature type="domain" description="3-oxo-5-alpha-steroid 4-dehydrogenase C-terminal" evidence="11">
    <location>
        <begin position="1"/>
        <end position="116"/>
    </location>
</feature>
<feature type="transmembrane region" description="Helical" evidence="10">
    <location>
        <begin position="47"/>
        <end position="69"/>
    </location>
</feature>
<dbReference type="InterPro" id="IPR039357">
    <property type="entry name" value="SRD5A/TECR"/>
</dbReference>
<dbReference type="GO" id="GO:0016627">
    <property type="term" value="F:oxidoreductase activity, acting on the CH-CH group of donors"/>
    <property type="evidence" value="ECO:0007669"/>
    <property type="project" value="InterPro"/>
</dbReference>
<evidence type="ECO:0000256" key="8">
    <source>
        <dbReference type="ARBA" id="ARBA00023136"/>
    </source>
</evidence>
<dbReference type="Proteomes" id="UP000054988">
    <property type="component" value="Unassembled WGS sequence"/>
</dbReference>
<keyword evidence="5 10" id="KW-1133">Transmembrane helix</keyword>
<evidence type="ECO:0000256" key="9">
    <source>
        <dbReference type="SAM" id="MobiDB-lite"/>
    </source>
</evidence>
<dbReference type="PANTHER" id="PTHR10556">
    <property type="entry name" value="3-OXO-5-ALPHA-STEROID 4-DEHYDROGENASE"/>
    <property type="match status" value="1"/>
</dbReference>
<keyword evidence="8 10" id="KW-0472">Membrane</keyword>
<protein>
    <recommendedName>
        <fullName evidence="11">3-oxo-5-alpha-steroid 4-dehydrogenase C-terminal domain-containing protein</fullName>
    </recommendedName>
</protein>
<evidence type="ECO:0000313" key="12">
    <source>
        <dbReference type="EMBL" id="KTB39335.1"/>
    </source>
</evidence>
<feature type="transmembrane region" description="Helical" evidence="10">
    <location>
        <begin position="81"/>
        <end position="98"/>
    </location>
</feature>
<keyword evidence="7" id="KW-0443">Lipid metabolism</keyword>
<dbReference type="InterPro" id="IPR001104">
    <property type="entry name" value="3-oxo-5_a-steroid_4-DH_C"/>
</dbReference>
<evidence type="ECO:0000256" key="7">
    <source>
        <dbReference type="ARBA" id="ARBA00023098"/>
    </source>
</evidence>
<comment type="similarity">
    <text evidence="2">Belongs to the steroid 5-alpha reductase family.</text>
</comment>
<dbReference type="PANTHER" id="PTHR10556:SF28">
    <property type="entry name" value="VERY-LONG-CHAIN ENOYL-COA REDUCTASE"/>
    <property type="match status" value="1"/>
</dbReference>
<sequence length="378" mass="42848">MPFFNIFKNSAHYRILSGILLTYDLYRPAFSALSPSIKGTPHADNQYLFVFILFWTLFKLGNLNAHLILRSLQPAGTKKLSISYGFGFGLISSLHYYFEAMGWITISLMTRSYPAQTLKDLFPEGLSDTIVSNDLVFEDLIHYRHKHQAGDLRNQDPLIGDQALEDCDSEADLVRELGSDHPPPVNNTNRVDGSDKTGPKSKKQKQHHPPLPPIVKYEITMSAEIPKTESLSRLEKHYAHSQKRQNIKTQNYQAVEGFQDITTDARASRPMWAGLNISQDQRRAIKSLLDSGDKLQSLTLVFHNGPSHAVRIADSKGRIVIFRSAVTSFIWGMMHQIVQETQLFITKTIALTLQEHSHNLCGDHWFCISGYDHNNKTV</sequence>
<name>A0A0W0FSM3_MONRR</name>
<evidence type="ECO:0000313" key="13">
    <source>
        <dbReference type="Proteomes" id="UP000054988"/>
    </source>
</evidence>
<dbReference type="Pfam" id="PF02544">
    <property type="entry name" value="Steroid_dh"/>
    <property type="match status" value="1"/>
</dbReference>
<evidence type="ECO:0000256" key="10">
    <source>
        <dbReference type="SAM" id="Phobius"/>
    </source>
</evidence>
<evidence type="ECO:0000259" key="11">
    <source>
        <dbReference type="Pfam" id="PF02544"/>
    </source>
</evidence>